<protein>
    <submittedName>
        <fullName evidence="1">Uncharacterized protein</fullName>
    </submittedName>
</protein>
<proteinExistence type="predicted"/>
<organism evidence="1">
    <name type="scientific">Arundo donax</name>
    <name type="common">Giant reed</name>
    <name type="synonym">Donax arundinaceus</name>
    <dbReference type="NCBI Taxonomy" id="35708"/>
    <lineage>
        <taxon>Eukaryota</taxon>
        <taxon>Viridiplantae</taxon>
        <taxon>Streptophyta</taxon>
        <taxon>Embryophyta</taxon>
        <taxon>Tracheophyta</taxon>
        <taxon>Spermatophyta</taxon>
        <taxon>Magnoliopsida</taxon>
        <taxon>Liliopsida</taxon>
        <taxon>Poales</taxon>
        <taxon>Poaceae</taxon>
        <taxon>PACMAD clade</taxon>
        <taxon>Arundinoideae</taxon>
        <taxon>Arundineae</taxon>
        <taxon>Arundo</taxon>
    </lineage>
</organism>
<dbReference type="EMBL" id="GBRH01160808">
    <property type="protein sequence ID" value="JAE37088.1"/>
    <property type="molecule type" value="Transcribed_RNA"/>
</dbReference>
<name>A0A0A9HW18_ARUDO</name>
<reference evidence="1" key="2">
    <citation type="journal article" date="2015" name="Data Brief">
        <title>Shoot transcriptome of the giant reed, Arundo donax.</title>
        <authorList>
            <person name="Barrero R.A."/>
            <person name="Guerrero F.D."/>
            <person name="Moolhuijzen P."/>
            <person name="Goolsby J.A."/>
            <person name="Tidwell J."/>
            <person name="Bellgard S.E."/>
            <person name="Bellgard M.I."/>
        </authorList>
    </citation>
    <scope>NUCLEOTIDE SEQUENCE</scope>
    <source>
        <tissue evidence="1">Shoot tissue taken approximately 20 cm above the soil surface</tissue>
    </source>
</reference>
<sequence length="59" mass="6787">MVSREHEAKVKIHSDKKSLGQFCHGKVCLLLLKVPQFKKISPKGSGSLHNWQYTTHPFR</sequence>
<dbReference type="AlphaFoldDB" id="A0A0A9HW18"/>
<evidence type="ECO:0000313" key="1">
    <source>
        <dbReference type="EMBL" id="JAE37088.1"/>
    </source>
</evidence>
<accession>A0A0A9HW18</accession>
<reference evidence="1" key="1">
    <citation type="submission" date="2014-09" db="EMBL/GenBank/DDBJ databases">
        <authorList>
            <person name="Magalhaes I.L.F."/>
            <person name="Oliveira U."/>
            <person name="Santos F.R."/>
            <person name="Vidigal T.H.D.A."/>
            <person name="Brescovit A.D."/>
            <person name="Santos A.J."/>
        </authorList>
    </citation>
    <scope>NUCLEOTIDE SEQUENCE</scope>
    <source>
        <tissue evidence="1">Shoot tissue taken approximately 20 cm above the soil surface</tissue>
    </source>
</reference>